<dbReference type="Proteomes" id="UP000266693">
    <property type="component" value="Unassembled WGS sequence"/>
</dbReference>
<dbReference type="EMBL" id="QWLV01000001">
    <property type="protein sequence ID" value="RHW18924.1"/>
    <property type="molecule type" value="Genomic_DNA"/>
</dbReference>
<feature type="compositionally biased region" description="Basic and acidic residues" evidence="1">
    <location>
        <begin position="35"/>
        <end position="60"/>
    </location>
</feature>
<feature type="region of interest" description="Disordered" evidence="1">
    <location>
        <begin position="1"/>
        <end position="71"/>
    </location>
</feature>
<organism evidence="2 3">
    <name type="scientific">Sphingomonas gilva</name>
    <dbReference type="NCBI Taxonomy" id="2305907"/>
    <lineage>
        <taxon>Bacteria</taxon>
        <taxon>Pseudomonadati</taxon>
        <taxon>Pseudomonadota</taxon>
        <taxon>Alphaproteobacteria</taxon>
        <taxon>Sphingomonadales</taxon>
        <taxon>Sphingomonadaceae</taxon>
        <taxon>Sphingomonas</taxon>
    </lineage>
</organism>
<dbReference type="AlphaFoldDB" id="A0A396RQN6"/>
<keyword evidence="3" id="KW-1185">Reference proteome</keyword>
<reference evidence="2 3" key="1">
    <citation type="submission" date="2018-08" db="EMBL/GenBank/DDBJ databases">
        <title>The multiple taxonomic identification of Sphingomonas gilva.</title>
        <authorList>
            <person name="Zhu D."/>
            <person name="Zheng S."/>
        </authorList>
    </citation>
    <scope>NUCLEOTIDE SEQUENCE [LARGE SCALE GENOMIC DNA]</scope>
    <source>
        <strain evidence="2 3">ZDH117</strain>
    </source>
</reference>
<gene>
    <name evidence="2" type="ORF">D1610_01935</name>
</gene>
<protein>
    <submittedName>
        <fullName evidence="2">Uncharacterized protein</fullName>
    </submittedName>
</protein>
<name>A0A396RQN6_9SPHN</name>
<proteinExistence type="predicted"/>
<accession>A0A396RQN6</accession>
<evidence type="ECO:0000313" key="2">
    <source>
        <dbReference type="EMBL" id="RHW18924.1"/>
    </source>
</evidence>
<sequence>MKGSGPPLGGPTPAETAMTEDRTTTQPAPNISTEHQGKGDARKPSDTLDKAQDERTDHTRTQPAPNISTEN</sequence>
<feature type="compositionally biased region" description="Polar residues" evidence="1">
    <location>
        <begin position="61"/>
        <end position="71"/>
    </location>
</feature>
<feature type="compositionally biased region" description="Polar residues" evidence="1">
    <location>
        <begin position="24"/>
        <end position="34"/>
    </location>
</feature>
<evidence type="ECO:0000313" key="3">
    <source>
        <dbReference type="Proteomes" id="UP000266693"/>
    </source>
</evidence>
<evidence type="ECO:0000256" key="1">
    <source>
        <dbReference type="SAM" id="MobiDB-lite"/>
    </source>
</evidence>
<comment type="caution">
    <text evidence="2">The sequence shown here is derived from an EMBL/GenBank/DDBJ whole genome shotgun (WGS) entry which is preliminary data.</text>
</comment>